<dbReference type="AlphaFoldDB" id="A0A061BCY6"/>
<feature type="domain" description="GATA-type" evidence="8">
    <location>
        <begin position="91"/>
        <end position="153"/>
    </location>
</feature>
<dbReference type="GO" id="GO:0008270">
    <property type="term" value="F:zinc ion binding"/>
    <property type="evidence" value="ECO:0007669"/>
    <property type="project" value="UniProtKB-KW"/>
</dbReference>
<feature type="compositionally biased region" description="Low complexity" evidence="7">
    <location>
        <begin position="180"/>
        <end position="228"/>
    </location>
</feature>
<dbReference type="GO" id="GO:0005634">
    <property type="term" value="C:nucleus"/>
    <property type="evidence" value="ECO:0007669"/>
    <property type="project" value="UniProtKB-SubCell"/>
</dbReference>
<comment type="subcellular location">
    <subcellularLocation>
        <location evidence="1">Nucleus</location>
    </subcellularLocation>
</comment>
<keyword evidence="2" id="KW-0479">Metal-binding</keyword>
<proteinExistence type="predicted"/>
<feature type="region of interest" description="Disordered" evidence="7">
    <location>
        <begin position="251"/>
        <end position="277"/>
    </location>
</feature>
<dbReference type="PRINTS" id="PR00619">
    <property type="entry name" value="GATAZNFINGER"/>
</dbReference>
<dbReference type="InterPro" id="IPR013088">
    <property type="entry name" value="Znf_NHR/GATA"/>
</dbReference>
<dbReference type="GO" id="GO:0000122">
    <property type="term" value="P:negative regulation of transcription by RNA polymerase II"/>
    <property type="evidence" value="ECO:0007669"/>
    <property type="project" value="TreeGrafter"/>
</dbReference>
<organism evidence="9">
    <name type="scientific">Cyberlindnera fabianii</name>
    <name type="common">Yeast</name>
    <name type="synonym">Hansenula fabianii</name>
    <dbReference type="NCBI Taxonomy" id="36022"/>
    <lineage>
        <taxon>Eukaryota</taxon>
        <taxon>Fungi</taxon>
        <taxon>Dikarya</taxon>
        <taxon>Ascomycota</taxon>
        <taxon>Saccharomycotina</taxon>
        <taxon>Saccharomycetes</taxon>
        <taxon>Phaffomycetales</taxon>
        <taxon>Phaffomycetaceae</taxon>
        <taxon>Cyberlindnera</taxon>
    </lineage>
</organism>
<reference evidence="9" key="1">
    <citation type="journal article" date="2014" name="Genome Announc.">
        <title>Genome sequence of the yeast Cyberlindnera fabianii (Hansenula fabianii).</title>
        <authorList>
            <person name="Freel K.C."/>
            <person name="Sarilar V."/>
            <person name="Neuveglise C."/>
            <person name="Devillers H."/>
            <person name="Friedrich A."/>
            <person name="Schacherer J."/>
        </authorList>
    </citation>
    <scope>NUCLEOTIDE SEQUENCE</scope>
    <source>
        <strain evidence="9">YJS4271</strain>
    </source>
</reference>
<feature type="domain" description="GATA-type" evidence="8">
    <location>
        <begin position="1"/>
        <end position="57"/>
    </location>
</feature>
<dbReference type="SMART" id="SM00401">
    <property type="entry name" value="ZnF_GATA"/>
    <property type="match status" value="2"/>
</dbReference>
<evidence type="ECO:0000256" key="6">
    <source>
        <dbReference type="PROSITE-ProRule" id="PRU00094"/>
    </source>
</evidence>
<evidence type="ECO:0000259" key="8">
    <source>
        <dbReference type="PROSITE" id="PS50114"/>
    </source>
</evidence>
<evidence type="ECO:0000256" key="1">
    <source>
        <dbReference type="ARBA" id="ARBA00004123"/>
    </source>
</evidence>
<dbReference type="InterPro" id="IPR000679">
    <property type="entry name" value="Znf_GATA"/>
</dbReference>
<dbReference type="EMBL" id="LK052923">
    <property type="protein sequence ID" value="CDR47829.1"/>
    <property type="molecule type" value="Genomic_DNA"/>
</dbReference>
<name>A0A061BCY6_CYBFA</name>
<keyword evidence="3 6" id="KW-0863">Zinc-finger</keyword>
<dbReference type="OrthoDB" id="515401at2759"/>
<evidence type="ECO:0000256" key="7">
    <source>
        <dbReference type="SAM" id="MobiDB-lite"/>
    </source>
</evidence>
<feature type="compositionally biased region" description="Low complexity" evidence="7">
    <location>
        <begin position="159"/>
        <end position="168"/>
    </location>
</feature>
<evidence type="ECO:0000256" key="2">
    <source>
        <dbReference type="ARBA" id="ARBA00022723"/>
    </source>
</evidence>
<dbReference type="SUPFAM" id="SSF57716">
    <property type="entry name" value="Glucocorticoid receptor-like (DNA-binding domain)"/>
    <property type="match status" value="2"/>
</dbReference>
<dbReference type="PROSITE" id="PS00344">
    <property type="entry name" value="GATA_ZN_FINGER_1"/>
    <property type="match status" value="1"/>
</dbReference>
<dbReference type="PROSITE" id="PS50114">
    <property type="entry name" value="GATA_ZN_FINGER_2"/>
    <property type="match status" value="2"/>
</dbReference>
<evidence type="ECO:0000313" key="9">
    <source>
        <dbReference type="EMBL" id="CDR47829.1"/>
    </source>
</evidence>
<keyword evidence="4" id="KW-0862">Zinc</keyword>
<feature type="compositionally biased region" description="Low complexity" evidence="7">
    <location>
        <begin position="259"/>
        <end position="271"/>
    </location>
</feature>
<dbReference type="CDD" id="cd00202">
    <property type="entry name" value="ZnF_GATA"/>
    <property type="match status" value="2"/>
</dbReference>
<dbReference type="Pfam" id="PF00320">
    <property type="entry name" value="GATA"/>
    <property type="match status" value="2"/>
</dbReference>
<sequence>MTKCSNCETEDTPMWRRCLDTKLGSFITLCNACGLYYKAKGDHRPRLLITKKVQMTKYEQLMSCLANEADDAEQKVVQFNDGELSDVRIISCFNCKCINTSLWRKDPQGNSMCNACGLYYKKNGVHRPVKEDGKDVYIEIDSNLIRYNRIKRRKRSVSRSETTSSNKSIKMEKSTSPELSVTLTQSPSASSSSETQTTTTMTTTRTLPSLERLSPTSPTSLPQPQSSSFNNYTFMTTSSTLLVPNSYEIQPLPTPISPPSTSTTSTTSTTSHGMNDLKSPCLPPISALLNAIDSRALDV</sequence>
<accession>A0A061BCY6</accession>
<dbReference type="GO" id="GO:0000978">
    <property type="term" value="F:RNA polymerase II cis-regulatory region sequence-specific DNA binding"/>
    <property type="evidence" value="ECO:0007669"/>
    <property type="project" value="TreeGrafter"/>
</dbReference>
<dbReference type="GO" id="GO:0045944">
    <property type="term" value="P:positive regulation of transcription by RNA polymerase II"/>
    <property type="evidence" value="ECO:0007669"/>
    <property type="project" value="TreeGrafter"/>
</dbReference>
<keyword evidence="5" id="KW-0539">Nucleus</keyword>
<gene>
    <name evidence="9" type="ORF">CYFA0S_38e00342g</name>
</gene>
<dbReference type="PANTHER" id="PTHR10071">
    <property type="entry name" value="TRANSCRIPTION FACTOR GATA FAMILY MEMBER"/>
    <property type="match status" value="1"/>
</dbReference>
<evidence type="ECO:0000256" key="4">
    <source>
        <dbReference type="ARBA" id="ARBA00022833"/>
    </source>
</evidence>
<dbReference type="Gene3D" id="3.30.50.10">
    <property type="entry name" value="Erythroid Transcription Factor GATA-1, subunit A"/>
    <property type="match status" value="2"/>
</dbReference>
<evidence type="ECO:0000256" key="5">
    <source>
        <dbReference type="ARBA" id="ARBA00023242"/>
    </source>
</evidence>
<protein>
    <submittedName>
        <fullName evidence="9">CYFA0S38e00342g1_1</fullName>
    </submittedName>
</protein>
<dbReference type="PANTHER" id="PTHR10071:SF281">
    <property type="entry name" value="BOX A-BINDING FACTOR-RELATED"/>
    <property type="match status" value="1"/>
</dbReference>
<dbReference type="InterPro" id="IPR039355">
    <property type="entry name" value="Transcription_factor_GATA"/>
</dbReference>
<dbReference type="GO" id="GO:0000981">
    <property type="term" value="F:DNA-binding transcription factor activity, RNA polymerase II-specific"/>
    <property type="evidence" value="ECO:0007669"/>
    <property type="project" value="TreeGrafter"/>
</dbReference>
<feature type="region of interest" description="Disordered" evidence="7">
    <location>
        <begin position="152"/>
        <end position="230"/>
    </location>
</feature>
<evidence type="ECO:0000256" key="3">
    <source>
        <dbReference type="ARBA" id="ARBA00022771"/>
    </source>
</evidence>